<dbReference type="Proteomes" id="UP000320776">
    <property type="component" value="Chromosome"/>
</dbReference>
<dbReference type="KEGG" id="sted:SPTER_31230"/>
<dbReference type="Pfam" id="PF13673">
    <property type="entry name" value="Acetyltransf_10"/>
    <property type="match status" value="1"/>
</dbReference>
<gene>
    <name evidence="2" type="ORF">SPTER_31230</name>
</gene>
<dbReference type="RefSeq" id="WP_144351172.1">
    <property type="nucleotide sequence ID" value="NZ_CP036259.1"/>
</dbReference>
<evidence type="ECO:0000313" key="3">
    <source>
        <dbReference type="Proteomes" id="UP000320776"/>
    </source>
</evidence>
<evidence type="ECO:0000259" key="1">
    <source>
        <dbReference type="PROSITE" id="PS51186"/>
    </source>
</evidence>
<dbReference type="Gene3D" id="3.40.630.30">
    <property type="match status" value="1"/>
</dbReference>
<name>A0A517DWI0_9FIRM</name>
<dbReference type="AlphaFoldDB" id="A0A517DWI0"/>
<dbReference type="EMBL" id="CP036259">
    <property type="protein sequence ID" value="QDR81711.1"/>
    <property type="molecule type" value="Genomic_DNA"/>
</dbReference>
<keyword evidence="3" id="KW-1185">Reference proteome</keyword>
<dbReference type="GO" id="GO:0016747">
    <property type="term" value="F:acyltransferase activity, transferring groups other than amino-acyl groups"/>
    <property type="evidence" value="ECO:0007669"/>
    <property type="project" value="InterPro"/>
</dbReference>
<dbReference type="PROSITE" id="PS51186">
    <property type="entry name" value="GNAT"/>
    <property type="match status" value="1"/>
</dbReference>
<dbReference type="SUPFAM" id="SSF55729">
    <property type="entry name" value="Acyl-CoA N-acyltransferases (Nat)"/>
    <property type="match status" value="1"/>
</dbReference>
<evidence type="ECO:0000313" key="2">
    <source>
        <dbReference type="EMBL" id="QDR81711.1"/>
    </source>
</evidence>
<sequence>MKDYTIGEITPEEAGSALTLINATFDRFVGPGYSEQGIQAFKDFITRERRQQGFTDYAFMLVARQERQIIGVIEIWHYRHITLLFTAAEWHNRGVAKRLLQAAISICRRENPALNEISVRSSPFAVPVYQKLGFIASGHEQTVDGMRFTEMTKPIP</sequence>
<dbReference type="InterPro" id="IPR052564">
    <property type="entry name" value="N-acetyltrans/Recomb-assoc"/>
</dbReference>
<keyword evidence="2" id="KW-0808">Transferase</keyword>
<reference evidence="2 3" key="1">
    <citation type="submission" date="2019-02" db="EMBL/GenBank/DDBJ databases">
        <title>Closed genome of Sporomusa termitida DSM 4440.</title>
        <authorList>
            <person name="Poehlein A."/>
            <person name="Daniel R."/>
        </authorList>
    </citation>
    <scope>NUCLEOTIDE SEQUENCE [LARGE SCALE GENOMIC DNA]</scope>
    <source>
        <strain evidence="2 3">DSM 4440</strain>
    </source>
</reference>
<dbReference type="InterPro" id="IPR000182">
    <property type="entry name" value="GNAT_dom"/>
</dbReference>
<dbReference type="PANTHER" id="PTHR43451">
    <property type="entry name" value="ACETYLTRANSFERASE (GNAT) FAMILY PROTEIN"/>
    <property type="match status" value="1"/>
</dbReference>
<proteinExistence type="predicted"/>
<dbReference type="InterPro" id="IPR016181">
    <property type="entry name" value="Acyl_CoA_acyltransferase"/>
</dbReference>
<accession>A0A517DWI0</accession>
<organism evidence="2 3">
    <name type="scientific">Sporomusa termitida</name>
    <dbReference type="NCBI Taxonomy" id="2377"/>
    <lineage>
        <taxon>Bacteria</taxon>
        <taxon>Bacillati</taxon>
        <taxon>Bacillota</taxon>
        <taxon>Negativicutes</taxon>
        <taxon>Selenomonadales</taxon>
        <taxon>Sporomusaceae</taxon>
        <taxon>Sporomusa</taxon>
    </lineage>
</organism>
<feature type="domain" description="N-acetyltransferase" evidence="1">
    <location>
        <begin position="4"/>
        <end position="156"/>
    </location>
</feature>
<dbReference type="PANTHER" id="PTHR43451:SF1">
    <property type="entry name" value="ACETYLTRANSFERASE"/>
    <property type="match status" value="1"/>
</dbReference>
<protein>
    <submittedName>
        <fullName evidence="2">Acetyltransferase (GNAT) domain protein</fullName>
    </submittedName>
</protein>
<dbReference type="CDD" id="cd04301">
    <property type="entry name" value="NAT_SF"/>
    <property type="match status" value="1"/>
</dbReference>
<dbReference type="OrthoDB" id="307526at2"/>